<dbReference type="AlphaFoldDB" id="A0A450WL21"/>
<dbReference type="SUPFAM" id="SSF48452">
    <property type="entry name" value="TPR-like"/>
    <property type="match status" value="1"/>
</dbReference>
<evidence type="ECO:0000313" key="1">
    <source>
        <dbReference type="EMBL" id="VFK17704.1"/>
    </source>
</evidence>
<accession>A0A450WL21</accession>
<dbReference type="EMBL" id="CAADFL010000498">
    <property type="protein sequence ID" value="VFK17704.1"/>
    <property type="molecule type" value="Genomic_DNA"/>
</dbReference>
<gene>
    <name evidence="1" type="ORF">BECKFM1743B_GA0114221_104982</name>
</gene>
<protein>
    <recommendedName>
        <fullName evidence="2">Tetratricopeptide repeat-containing protein</fullName>
    </recommendedName>
</protein>
<sequence length="279" mass="32324">MSKLQNIVFHRITWDNGEISRLNMFSEVYSDTMKLSVEYGDRTLTNYLVDKLESIVENKDPSYVTISKAKAYDLWFNGKYSETIAICERAIFLLESAQQPEDTSLKHDYALALRDSKQPEQIEKALDIFLSGEDMNLVANNTNINRSLGGAFYGNIGRCLQFLGRLDEALDCLCKSFILIHDNDNDANKLINVGYASQWLSEVLRDNDLSNVSRYFYRLALDKWKISSPPLHNKLKNTPLHEDENEPIMEIEDWRVEKYCKDWVKERVKIDKTASNELQ</sequence>
<organism evidence="1">
    <name type="scientific">Candidatus Kentrum sp. FM</name>
    <dbReference type="NCBI Taxonomy" id="2126340"/>
    <lineage>
        <taxon>Bacteria</taxon>
        <taxon>Pseudomonadati</taxon>
        <taxon>Pseudomonadota</taxon>
        <taxon>Gammaproteobacteria</taxon>
        <taxon>Candidatus Kentrum</taxon>
    </lineage>
</organism>
<evidence type="ECO:0008006" key="2">
    <source>
        <dbReference type="Google" id="ProtNLM"/>
    </source>
</evidence>
<name>A0A450WL21_9GAMM</name>
<reference evidence="1" key="1">
    <citation type="submission" date="2019-02" db="EMBL/GenBank/DDBJ databases">
        <authorList>
            <person name="Gruber-Vodicka R. H."/>
            <person name="Seah K. B. B."/>
        </authorList>
    </citation>
    <scope>NUCLEOTIDE SEQUENCE</scope>
    <source>
        <strain evidence="1">BECK_BZ164</strain>
    </source>
</reference>
<dbReference type="InterPro" id="IPR011990">
    <property type="entry name" value="TPR-like_helical_dom_sf"/>
</dbReference>
<proteinExistence type="predicted"/>
<dbReference type="Gene3D" id="1.25.40.10">
    <property type="entry name" value="Tetratricopeptide repeat domain"/>
    <property type="match status" value="1"/>
</dbReference>